<organism evidence="1 2">
    <name type="scientific">Corynebacterium freneyi DNF00450</name>
    <dbReference type="NCBI Taxonomy" id="1287475"/>
    <lineage>
        <taxon>Bacteria</taxon>
        <taxon>Bacillati</taxon>
        <taxon>Actinomycetota</taxon>
        <taxon>Actinomycetes</taxon>
        <taxon>Mycobacteriales</taxon>
        <taxon>Corynebacteriaceae</taxon>
        <taxon>Corynebacterium</taxon>
    </lineage>
</organism>
<gene>
    <name evidence="1" type="ORF">HMPREF1650_07825</name>
</gene>
<dbReference type="Pfam" id="PF08974">
    <property type="entry name" value="DUF1877"/>
    <property type="match status" value="1"/>
</dbReference>
<dbReference type="Gene3D" id="3.40.1760.10">
    <property type="entry name" value="YfbM-like super family"/>
    <property type="match status" value="1"/>
</dbReference>
<name>A0A095Y2Y0_9CORY</name>
<dbReference type="RefSeq" id="WP_035122461.1">
    <property type="nucleotide sequence ID" value="NZ_JRNE01000055.1"/>
</dbReference>
<dbReference type="eggNOG" id="ENOG5031MKX">
    <property type="taxonomic scope" value="Bacteria"/>
</dbReference>
<accession>A0A095Y2Y0</accession>
<dbReference type="AlphaFoldDB" id="A0A095Y2Y0"/>
<reference evidence="1 2" key="1">
    <citation type="submission" date="2014-07" db="EMBL/GenBank/DDBJ databases">
        <authorList>
            <person name="McCorrison J."/>
            <person name="Sanka R."/>
            <person name="Torralba M."/>
            <person name="Gillis M."/>
            <person name="Haft D.H."/>
            <person name="Methe B."/>
            <person name="Sutton G."/>
            <person name="Nelson K.E."/>
        </authorList>
    </citation>
    <scope>NUCLEOTIDE SEQUENCE [LARGE SCALE GENOMIC DNA]</scope>
    <source>
        <strain evidence="1 2">DNF00450</strain>
    </source>
</reference>
<dbReference type="EMBL" id="JRNE01000055">
    <property type="protein sequence ID" value="KGF16381.1"/>
    <property type="molecule type" value="Genomic_DNA"/>
</dbReference>
<dbReference type="InterPro" id="IPR035944">
    <property type="entry name" value="YfbM-like_sf"/>
</dbReference>
<evidence type="ECO:0000313" key="1">
    <source>
        <dbReference type="EMBL" id="KGF16381.1"/>
    </source>
</evidence>
<evidence type="ECO:0008006" key="3">
    <source>
        <dbReference type="Google" id="ProtNLM"/>
    </source>
</evidence>
<comment type="caution">
    <text evidence="1">The sequence shown here is derived from an EMBL/GenBank/DDBJ whole genome shotgun (WGS) entry which is preliminary data.</text>
</comment>
<protein>
    <recommendedName>
        <fullName evidence="3">DUF1877 domain-containing protein</fullName>
    </recommendedName>
</protein>
<dbReference type="Proteomes" id="UP000029548">
    <property type="component" value="Unassembled WGS sequence"/>
</dbReference>
<proteinExistence type="predicted"/>
<dbReference type="InterPro" id="IPR015068">
    <property type="entry name" value="DUF1877"/>
</dbReference>
<sequence length="159" mass="16688">MPMGMCAEYLRLGDEEIAELRALADAGDDRATGKVIFGHFEAIADHAAFDLDTVWENVLLALTGNPLDGQTVGDPLGEAVLGGDRVCRQPLTSVLEPGRVGEIADALETVDFGARMGDNGVASSLSDDDAADLRRRFSDFAAFYRGAADAGSAVLVTIA</sequence>
<evidence type="ECO:0000313" key="2">
    <source>
        <dbReference type="Proteomes" id="UP000029548"/>
    </source>
</evidence>
<dbReference type="SUPFAM" id="SSF111069">
    <property type="entry name" value="Hypothetical protein yfbM"/>
    <property type="match status" value="1"/>
</dbReference>